<sequence length="196" mass="21739">MHSLIDTEGVDSVAMSGTPSRDWTWRTSRVYPAGDLLGLGGGTQAMARVHREATLAGSKTAGESRWAAHDFDVPGQDLGARRASNPVSGRLQARPGVCCTEVGEKKLRSLVKDPEKAVARNAHLRRAGNRIRQCFEDLLTQQVLTEFENVHEESPFADDLGWAARERFRHEFETELIQKGCQYGLLREVLSQAQKP</sequence>
<name>A0ABP0I8J6_9DINO</name>
<dbReference type="EMBL" id="CAXAMM010002858">
    <property type="protein sequence ID" value="CAK8997670.1"/>
    <property type="molecule type" value="Genomic_DNA"/>
</dbReference>
<dbReference type="Proteomes" id="UP001642464">
    <property type="component" value="Unassembled WGS sequence"/>
</dbReference>
<accession>A0ABP0I8J6</accession>
<keyword evidence="2" id="KW-1185">Reference proteome</keyword>
<reference evidence="1 2" key="1">
    <citation type="submission" date="2024-02" db="EMBL/GenBank/DDBJ databases">
        <authorList>
            <person name="Chen Y."/>
            <person name="Shah S."/>
            <person name="Dougan E. K."/>
            <person name="Thang M."/>
            <person name="Chan C."/>
        </authorList>
    </citation>
    <scope>NUCLEOTIDE SEQUENCE [LARGE SCALE GENOMIC DNA]</scope>
</reference>
<evidence type="ECO:0000313" key="1">
    <source>
        <dbReference type="EMBL" id="CAK8997670.1"/>
    </source>
</evidence>
<evidence type="ECO:0000313" key="2">
    <source>
        <dbReference type="Proteomes" id="UP001642464"/>
    </source>
</evidence>
<gene>
    <name evidence="1" type="ORF">SCF082_LOCUS5294</name>
</gene>
<proteinExistence type="predicted"/>
<organism evidence="1 2">
    <name type="scientific">Durusdinium trenchii</name>
    <dbReference type="NCBI Taxonomy" id="1381693"/>
    <lineage>
        <taxon>Eukaryota</taxon>
        <taxon>Sar</taxon>
        <taxon>Alveolata</taxon>
        <taxon>Dinophyceae</taxon>
        <taxon>Suessiales</taxon>
        <taxon>Symbiodiniaceae</taxon>
        <taxon>Durusdinium</taxon>
    </lineage>
</organism>
<comment type="caution">
    <text evidence="1">The sequence shown here is derived from an EMBL/GenBank/DDBJ whole genome shotgun (WGS) entry which is preliminary data.</text>
</comment>
<protein>
    <submittedName>
        <fullName evidence="1">Uncharacterized protein</fullName>
    </submittedName>
</protein>